<evidence type="ECO:0000256" key="1">
    <source>
        <dbReference type="SAM" id="Phobius"/>
    </source>
</evidence>
<accession>A0A4S8NU39</accession>
<reference evidence="2 3" key="1">
    <citation type="journal article" date="2009" name="Int. J. Syst. Evol. Microbiol.">
        <title>Nocardioides caeni sp. nov., isolated from wastewater.</title>
        <authorList>
            <person name="Yoon J.H."/>
            <person name="Kang S.J."/>
            <person name="Park S."/>
            <person name="Kim W."/>
            <person name="Oh T.K."/>
        </authorList>
    </citation>
    <scope>NUCLEOTIDE SEQUENCE [LARGE SCALE GENOMIC DNA]</scope>
    <source>
        <strain evidence="2 3">DSM 23134</strain>
    </source>
</reference>
<dbReference type="OrthoDB" id="153031at2"/>
<dbReference type="AlphaFoldDB" id="A0A4S8NU39"/>
<dbReference type="InterPro" id="IPR021424">
    <property type="entry name" value="PorA"/>
</dbReference>
<feature type="transmembrane region" description="Helical" evidence="1">
    <location>
        <begin position="282"/>
        <end position="302"/>
    </location>
</feature>
<dbReference type="EMBL" id="STGW01000001">
    <property type="protein sequence ID" value="THV18599.1"/>
    <property type="molecule type" value="Genomic_DNA"/>
</dbReference>
<name>A0A4S8NU39_9ACTN</name>
<keyword evidence="1" id="KW-0812">Transmembrane</keyword>
<sequence length="322" mass="34812">MRSKLASGAVGLGVFLIVAAVLVRAYAYPSLAKVPADYEGITYLEATGAQVFNSDPEILATEVTDLSIASRTVADTGADAPDGTPVWVNSATVTRADGTVFQQSRERVAFDAGTGAAVDCDSCEPWVEVADGEQRTTDFEGQVYKFPFGTEKKTYPVWDGTTGRAVDATFEGEEQIDGLTVYKFVQRIDPEVVELRDVPGSVFGSTEPTVEAEMWYEMTRTFYIEPETGSPVNRVEDRVQELRYDGVSVSAFTGTVQYTDDQVADLVADAKSNARMLAGMQLLFPVLIGLLGAILLAAGLFLGRSSGRERQQPRNEKELAGV</sequence>
<evidence type="ECO:0000313" key="3">
    <source>
        <dbReference type="Proteomes" id="UP000307087"/>
    </source>
</evidence>
<dbReference type="Pfam" id="PF11271">
    <property type="entry name" value="PorA"/>
    <property type="match status" value="1"/>
</dbReference>
<keyword evidence="1" id="KW-0472">Membrane</keyword>
<protein>
    <submittedName>
        <fullName evidence="2">DUF3068 domain-containing protein</fullName>
    </submittedName>
</protein>
<proteinExistence type="predicted"/>
<dbReference type="RefSeq" id="WP_136561313.1">
    <property type="nucleotide sequence ID" value="NZ_BAABLS010000002.1"/>
</dbReference>
<keyword evidence="3" id="KW-1185">Reference proteome</keyword>
<keyword evidence="1" id="KW-1133">Transmembrane helix</keyword>
<comment type="caution">
    <text evidence="2">The sequence shown here is derived from an EMBL/GenBank/DDBJ whole genome shotgun (WGS) entry which is preliminary data.</text>
</comment>
<gene>
    <name evidence="2" type="ORF">E9934_03035</name>
</gene>
<dbReference type="Proteomes" id="UP000307087">
    <property type="component" value="Unassembled WGS sequence"/>
</dbReference>
<organism evidence="2 3">
    <name type="scientific">Nocardioides caeni</name>
    <dbReference type="NCBI Taxonomy" id="574700"/>
    <lineage>
        <taxon>Bacteria</taxon>
        <taxon>Bacillati</taxon>
        <taxon>Actinomycetota</taxon>
        <taxon>Actinomycetes</taxon>
        <taxon>Propionibacteriales</taxon>
        <taxon>Nocardioidaceae</taxon>
        <taxon>Nocardioides</taxon>
    </lineage>
</organism>
<evidence type="ECO:0000313" key="2">
    <source>
        <dbReference type="EMBL" id="THV18599.1"/>
    </source>
</evidence>